<dbReference type="Proteomes" id="UP000075618">
    <property type="component" value="Unassembled WGS sequence"/>
</dbReference>
<dbReference type="EMBL" id="JPFY01000013">
    <property type="protein sequence ID" value="KEQ44900.1"/>
    <property type="molecule type" value="Genomic_DNA"/>
</dbReference>
<name>A0A081QPM7_STRMT</name>
<protein>
    <submittedName>
        <fullName evidence="1">Uncharacterized protein</fullName>
    </submittedName>
</protein>
<accession>A0A081QPM7</accession>
<gene>
    <name evidence="1" type="ORF">SK578_0996</name>
    <name evidence="2" type="ORF">SMI10712_00689</name>
</gene>
<organism evidence="1 3">
    <name type="scientific">Streptococcus mitis</name>
    <dbReference type="NCBI Taxonomy" id="28037"/>
    <lineage>
        <taxon>Bacteria</taxon>
        <taxon>Bacillati</taxon>
        <taxon>Bacillota</taxon>
        <taxon>Bacilli</taxon>
        <taxon>Lactobacillales</taxon>
        <taxon>Streptococcaceae</taxon>
        <taxon>Streptococcus</taxon>
        <taxon>Streptococcus mitis group</taxon>
    </lineage>
</organism>
<sequence length="39" mass="4112">MISPASKSSAHKSIFRLGTGLGFRSQVSKSRSGDMKGLT</sequence>
<dbReference type="Proteomes" id="UP000028089">
    <property type="component" value="Unassembled WGS sequence"/>
</dbReference>
<reference evidence="2 4" key="2">
    <citation type="submission" date="2016-01" db="EMBL/GenBank/DDBJ databases">
        <title>Highly variable Streptococcus oralis are common among viridans streptococci isolated from primates.</title>
        <authorList>
            <person name="Denapaite D."/>
            <person name="Rieger M."/>
            <person name="Koendgen S."/>
            <person name="Brueckner R."/>
            <person name="Ochigava I."/>
            <person name="Kappeler P."/>
            <person name="Maetz-Rensing K."/>
            <person name="Leendertz F."/>
            <person name="Hakenbeck R."/>
        </authorList>
    </citation>
    <scope>NUCLEOTIDE SEQUENCE [LARGE SCALE GENOMIC DNA]</scope>
    <source>
        <strain evidence="2 4">10712</strain>
    </source>
</reference>
<evidence type="ECO:0000313" key="4">
    <source>
        <dbReference type="Proteomes" id="UP000075618"/>
    </source>
</evidence>
<comment type="caution">
    <text evidence="1">The sequence shown here is derived from an EMBL/GenBank/DDBJ whole genome shotgun (WGS) entry which is preliminary data.</text>
</comment>
<evidence type="ECO:0000313" key="3">
    <source>
        <dbReference type="Proteomes" id="UP000028089"/>
    </source>
</evidence>
<reference evidence="1 3" key="1">
    <citation type="submission" date="2014-05" db="EMBL/GenBank/DDBJ databases">
        <authorList>
            <person name="Daugherty S.C."/>
            <person name="Tallon L.J."/>
            <person name="Sadzewicz L."/>
            <person name="Kilian M."/>
            <person name="Tettelin H."/>
        </authorList>
    </citation>
    <scope>NUCLEOTIDE SEQUENCE [LARGE SCALE GENOMIC DNA]</scope>
    <source>
        <strain evidence="1 3">SK578</strain>
    </source>
</reference>
<evidence type="ECO:0000313" key="1">
    <source>
        <dbReference type="EMBL" id="KEQ44900.1"/>
    </source>
</evidence>
<evidence type="ECO:0000313" key="2">
    <source>
        <dbReference type="EMBL" id="KYF33014.1"/>
    </source>
</evidence>
<dbReference type="EMBL" id="LROT01000028">
    <property type="protein sequence ID" value="KYF33014.1"/>
    <property type="molecule type" value="Genomic_DNA"/>
</dbReference>
<dbReference type="PATRIC" id="fig|28037.237.peg.1426"/>
<dbReference type="AlphaFoldDB" id="A0A081QPM7"/>
<proteinExistence type="predicted"/>